<dbReference type="SMART" id="SM00028">
    <property type="entry name" value="TPR"/>
    <property type="match status" value="8"/>
</dbReference>
<accession>E4PPX3</accession>
<dbReference type="Proteomes" id="UP000007077">
    <property type="component" value="Chromosome"/>
</dbReference>
<dbReference type="eggNOG" id="COG0457">
    <property type="taxonomic scope" value="Bacteria"/>
</dbReference>
<dbReference type="KEGG" id="mad:HP15_710"/>
<feature type="signal peptide" evidence="2">
    <location>
        <begin position="1"/>
        <end position="28"/>
    </location>
</feature>
<dbReference type="Gene3D" id="1.25.40.10">
    <property type="entry name" value="Tetratricopeptide repeat domain"/>
    <property type="match status" value="2"/>
</dbReference>
<dbReference type="AlphaFoldDB" id="E4PPX3"/>
<evidence type="ECO:0000313" key="3">
    <source>
        <dbReference type="EMBL" id="ADP96474.1"/>
    </source>
</evidence>
<dbReference type="PANTHER" id="PTHR12558">
    <property type="entry name" value="CELL DIVISION CYCLE 16,23,27"/>
    <property type="match status" value="1"/>
</dbReference>
<dbReference type="PROSITE" id="PS51257">
    <property type="entry name" value="PROKAR_LIPOPROTEIN"/>
    <property type="match status" value="1"/>
</dbReference>
<name>E4PPX3_MARAH</name>
<dbReference type="InterPro" id="IPR011990">
    <property type="entry name" value="TPR-like_helical_dom_sf"/>
</dbReference>
<evidence type="ECO:0000256" key="2">
    <source>
        <dbReference type="SAM" id="SignalP"/>
    </source>
</evidence>
<gene>
    <name evidence="3" type="ordered locus">HP15_710</name>
</gene>
<protein>
    <submittedName>
        <fullName evidence="3">Tetratricopeptide TPR_2 repeat protein</fullName>
    </submittedName>
</protein>
<reference evidence="3 4" key="1">
    <citation type="journal article" date="2010" name="Stand. Genomic Sci.">
        <title>Complete genome sequence of Marinobacter adhaerens type strain (HP15), a diatom-interacting marine microorganism.</title>
        <authorList>
            <person name="Gardes A."/>
            <person name="Kaeppel E."/>
            <person name="Shehzad A."/>
            <person name="Seebah S."/>
            <person name="Teeling H."/>
            <person name="Yarza P."/>
            <person name="Glockner F.O."/>
            <person name="Grossart H.P."/>
            <person name="Ullrich M.S."/>
        </authorList>
    </citation>
    <scope>NUCLEOTIDE SEQUENCE [LARGE SCALE GENOMIC DNA]</scope>
    <source>
        <strain evidence="4">DSM 23420 / HP15</strain>
    </source>
</reference>
<dbReference type="HOGENOM" id="CLU_007251_4_0_6"/>
<keyword evidence="2" id="KW-0732">Signal</keyword>
<reference evidence="4" key="2">
    <citation type="submission" date="2010-02" db="EMBL/GenBank/DDBJ databases">
        <title>Complete genome sequence of Marinobacter adhaerens type strain (HP15).</title>
        <authorList>
            <person name="Gaerdes A.A.M."/>
            <person name="Kaeppel E."/>
            <person name="Shezad A."/>
            <person name="Seebah S."/>
            <person name="Teeling H."/>
            <person name="Yarza P."/>
            <person name="Gloeckner F.O."/>
            <person name="Ullrich M.S."/>
        </authorList>
    </citation>
    <scope>NUCLEOTIDE SEQUENCE [LARGE SCALE GENOMIC DNA]</scope>
    <source>
        <strain evidence="4">DSM 23420 / HP15</strain>
    </source>
</reference>
<feature type="region of interest" description="Disordered" evidence="1">
    <location>
        <begin position="39"/>
        <end position="58"/>
    </location>
</feature>
<proteinExistence type="predicted"/>
<organism evidence="3 4">
    <name type="scientific">Marinobacter adhaerens (strain DSM 23420 / HP15)</name>
    <dbReference type="NCBI Taxonomy" id="225937"/>
    <lineage>
        <taxon>Bacteria</taxon>
        <taxon>Pseudomonadati</taxon>
        <taxon>Pseudomonadota</taxon>
        <taxon>Gammaproteobacteria</taxon>
        <taxon>Pseudomonadales</taxon>
        <taxon>Marinobacteraceae</taxon>
        <taxon>Marinobacter</taxon>
    </lineage>
</organism>
<dbReference type="PANTHER" id="PTHR12558:SF13">
    <property type="entry name" value="CELL DIVISION CYCLE PROTEIN 27 HOMOLOG"/>
    <property type="match status" value="1"/>
</dbReference>
<dbReference type="EMBL" id="CP001978">
    <property type="protein sequence ID" value="ADP96474.1"/>
    <property type="molecule type" value="Genomic_DNA"/>
</dbReference>
<evidence type="ECO:0000256" key="1">
    <source>
        <dbReference type="SAM" id="MobiDB-lite"/>
    </source>
</evidence>
<dbReference type="PATRIC" id="fig|225937.3.peg.720"/>
<dbReference type="SUPFAM" id="SSF48452">
    <property type="entry name" value="TPR-like"/>
    <property type="match status" value="2"/>
</dbReference>
<feature type="chain" id="PRO_5003187344" evidence="2">
    <location>
        <begin position="29"/>
        <end position="592"/>
    </location>
</feature>
<dbReference type="InterPro" id="IPR019734">
    <property type="entry name" value="TPR_rpt"/>
</dbReference>
<evidence type="ECO:0000313" key="4">
    <source>
        <dbReference type="Proteomes" id="UP000007077"/>
    </source>
</evidence>
<dbReference type="Pfam" id="PF13432">
    <property type="entry name" value="TPR_16"/>
    <property type="match status" value="4"/>
</dbReference>
<sequence>MRFRQIMGSCMHKSVPFLFTCLLGLTLAGCASLTGTEEAPAKSETVAAGEKTEPQPPVEYADFEPETLYLLLSAEIAAQRGRYDITLVNYLKAAKQSRDQVVIERAMRIAQSLNGDNAQKQLAELWLDIDPDNLQAHRISAIQAVKGNDLQTAIHHMERIMDQGGDADFDSLAAIAANLPPEQQQELLALYNEMSDRHPDTPELEYSIALLLKVTGQPQQALDRLEPLLQENANFQPAIILKGDLLYQTGQKSSALDYLLTNTRRFPGNRQMGTLYGRMLINEGELQAAQDEFNRLVKRYPDTPGLRLSHALVALENGQTDLARQELTQLAEQGHHTSEANYYLGRIEDQASNIEQAIGYYQSVEQGNYYFPALARASSLLAENGQLEDAIDRIRRLREANPRQAENFWLLEVNLLLDQEQQQQALSTATEALEEHPDNIEIRYARAMLYDGIGQPADAEADLKRIIEQEPENAVALNALGYILTTRTDRLREARGYIEKALRLDPNNPAILDSMGWVLFLEGQLEPALEYLSRAWAAFPDPEVAAHYGEALWMNGAEEQARIIWQEGLEQDSNHEVLRETIDRLTNGGDTE</sequence>
<dbReference type="STRING" id="225937.HP15_710"/>